<evidence type="ECO:0000256" key="1">
    <source>
        <dbReference type="ARBA" id="ARBA00004141"/>
    </source>
</evidence>
<dbReference type="GO" id="GO:0015707">
    <property type="term" value="P:nitrite transport"/>
    <property type="evidence" value="ECO:0007669"/>
    <property type="project" value="TreeGrafter"/>
</dbReference>
<dbReference type="RefSeq" id="XP_041134691.1">
    <property type="nucleotide sequence ID" value="XM_041283739.1"/>
</dbReference>
<feature type="compositionally biased region" description="Polar residues" evidence="6">
    <location>
        <begin position="578"/>
        <end position="598"/>
    </location>
</feature>
<dbReference type="GO" id="GO:0015513">
    <property type="term" value="F:high-affinity secondary active nitrite transmembrane transporter activity"/>
    <property type="evidence" value="ECO:0007669"/>
    <property type="project" value="TreeGrafter"/>
</dbReference>
<feature type="region of interest" description="Disordered" evidence="6">
    <location>
        <begin position="500"/>
        <end position="605"/>
    </location>
</feature>
<dbReference type="Proteomes" id="UP000663131">
    <property type="component" value="Chromosome 2"/>
</dbReference>
<dbReference type="Gene3D" id="1.20.1080.10">
    <property type="entry name" value="Glycerol uptake facilitator protein"/>
    <property type="match status" value="1"/>
</dbReference>
<accession>A0A871QY73</accession>
<evidence type="ECO:0000313" key="9">
    <source>
        <dbReference type="Proteomes" id="UP000663131"/>
    </source>
</evidence>
<dbReference type="Pfam" id="PF01226">
    <property type="entry name" value="Form_Nir_trans"/>
    <property type="match status" value="1"/>
</dbReference>
<reference evidence="8" key="1">
    <citation type="submission" date="2020-10" db="EMBL/GenBank/DDBJ databases">
        <authorList>
            <person name="Palmer J.M."/>
        </authorList>
    </citation>
    <scope>NUCLEOTIDE SEQUENCE</scope>
    <source>
        <strain evidence="8">UCD 2041</strain>
    </source>
</reference>
<dbReference type="AlphaFoldDB" id="A0A871QY73"/>
<dbReference type="PANTHER" id="PTHR30520">
    <property type="entry name" value="FORMATE TRANSPORTER-RELATED"/>
    <property type="match status" value="1"/>
</dbReference>
<feature type="compositionally biased region" description="Low complexity" evidence="6">
    <location>
        <begin position="541"/>
        <end position="551"/>
    </location>
</feature>
<organism evidence="8 9">
    <name type="scientific">Dekkera bruxellensis</name>
    <name type="common">Brettanomyces custersii</name>
    <dbReference type="NCBI Taxonomy" id="5007"/>
    <lineage>
        <taxon>Eukaryota</taxon>
        <taxon>Fungi</taxon>
        <taxon>Dikarya</taxon>
        <taxon>Ascomycota</taxon>
        <taxon>Saccharomycotina</taxon>
        <taxon>Pichiomycetes</taxon>
        <taxon>Pichiales</taxon>
        <taxon>Pichiaceae</taxon>
        <taxon>Brettanomyces</taxon>
    </lineage>
</organism>
<evidence type="ECO:0000256" key="7">
    <source>
        <dbReference type="SAM" id="Phobius"/>
    </source>
</evidence>
<dbReference type="KEGG" id="bbrx:BRETT_005259"/>
<evidence type="ECO:0000256" key="4">
    <source>
        <dbReference type="ARBA" id="ARBA00023136"/>
    </source>
</evidence>
<gene>
    <name evidence="8" type="ORF">BRETT_005259</name>
</gene>
<feature type="transmembrane region" description="Helical" evidence="7">
    <location>
        <begin position="31"/>
        <end position="52"/>
    </location>
</feature>
<feature type="transmembrane region" description="Helical" evidence="7">
    <location>
        <begin position="67"/>
        <end position="84"/>
    </location>
</feature>
<feature type="compositionally biased region" description="Acidic residues" evidence="6">
    <location>
        <begin position="400"/>
        <end position="422"/>
    </location>
</feature>
<dbReference type="GeneID" id="64577182"/>
<comment type="similarity">
    <text evidence="5">Belongs to the FNT transporter (TC 1.A.16) family.</text>
</comment>
<keyword evidence="3 7" id="KW-1133">Transmembrane helix</keyword>
<feature type="transmembrane region" description="Helical" evidence="7">
    <location>
        <begin position="163"/>
        <end position="182"/>
    </location>
</feature>
<dbReference type="EMBL" id="CP063130">
    <property type="protein sequence ID" value="QOU18197.1"/>
    <property type="molecule type" value="Genomic_DNA"/>
</dbReference>
<evidence type="ECO:0000256" key="6">
    <source>
        <dbReference type="SAM" id="MobiDB-lite"/>
    </source>
</evidence>
<reference evidence="8" key="2">
    <citation type="journal article" name="BMC Genomics">
        <title>New genome assemblies reveal patterns of domestication and adaptation across Brettanomyces (Dekkera) species.</title>
        <authorList>
            <person name="Roach M.J."/>
            <person name="Borneman A.R."/>
        </authorList>
    </citation>
    <scope>NUCLEOTIDE SEQUENCE</scope>
    <source>
        <strain evidence="8">UCD 2041</strain>
    </source>
</reference>
<dbReference type="InterPro" id="IPR023271">
    <property type="entry name" value="Aquaporin-like"/>
</dbReference>
<name>A0A871QY73_DEKBR</name>
<feature type="transmembrane region" description="Helical" evidence="7">
    <location>
        <begin position="121"/>
        <end position="142"/>
    </location>
</feature>
<dbReference type="InterPro" id="IPR000292">
    <property type="entry name" value="For/NO2_transpt"/>
</dbReference>
<keyword evidence="2 7" id="KW-0812">Transmembrane</keyword>
<evidence type="ECO:0000256" key="5">
    <source>
        <dbReference type="ARBA" id="ARBA00049660"/>
    </source>
</evidence>
<dbReference type="GO" id="GO:0005886">
    <property type="term" value="C:plasma membrane"/>
    <property type="evidence" value="ECO:0007669"/>
    <property type="project" value="TreeGrafter"/>
</dbReference>
<evidence type="ECO:0000256" key="3">
    <source>
        <dbReference type="ARBA" id="ARBA00022989"/>
    </source>
</evidence>
<proteinExistence type="inferred from homology"/>
<keyword evidence="4 7" id="KW-0472">Membrane</keyword>
<feature type="transmembrane region" description="Helical" evidence="7">
    <location>
        <begin position="194"/>
        <end position="218"/>
    </location>
</feature>
<dbReference type="PANTHER" id="PTHR30520:SF6">
    <property type="entry name" value="FORMATE_NITRATE FAMILY TRANSPORTER (EUROFUNG)"/>
    <property type="match status" value="1"/>
</dbReference>
<evidence type="ECO:0000256" key="2">
    <source>
        <dbReference type="ARBA" id="ARBA00022692"/>
    </source>
</evidence>
<evidence type="ECO:0000313" key="8">
    <source>
        <dbReference type="EMBL" id="QOU18197.1"/>
    </source>
</evidence>
<evidence type="ECO:0008006" key="10">
    <source>
        <dbReference type="Google" id="ProtNLM"/>
    </source>
</evidence>
<sequence length="605" mass="66219">MVDDTLYITPHETALAVVATSMKKARLRLHILIVDSIMGGVLFSAGGMLYVMCEAEDAGLIDRGCRGIVSLFQGAVYALGLFFVIETGMDLFNSNVLFFTVGVLRGAVSVVDLVISWTVSFWVNLASTIFVVYVICYLGGILKNPQYVEGTLRIAKRKIQATFMETFVRAIAGNFCVCLATYMQMMVKPPHVKFLMLFFPIFTFVAMGFTHVVADMFLVPCGIFNHCGYGFGRYFWKIMLPGALGSIVGGVFFSVMIPWLLHIVVIEQDMKKLNLPAYEEKDEQPMLNMDSRVVRVDHQSKDAARMSADRFDSGSLSGSEKEYEEKTTGLKTYTSATCGAAARARSVSASKVGIRRVIRSPKGVFPVAGMGPPLRKERTIASAYTGVGESGESGEKARDEDEDLENQDDEQDGDELVEDNPCDAEQCRMSTGLMRALTRVRTKARGDIENAVCGSAEGGVLKGDTPLKRMQTRIKRGSSTAHGGQRGQERELAALQNGIRGKHRGKSGQSAANPSALHRTQKHGVRQMIASRRMGRDRDSSLSFSPNTSSSVRTLTPTLYGVDDGEGDEDKNSENSDCESVSINSENPVSLISDSSAGWEQRHNL</sequence>
<feature type="transmembrane region" description="Helical" evidence="7">
    <location>
        <begin position="238"/>
        <end position="261"/>
    </location>
</feature>
<dbReference type="OrthoDB" id="4829at2759"/>
<feature type="region of interest" description="Disordered" evidence="6">
    <location>
        <begin position="383"/>
        <end position="424"/>
    </location>
</feature>
<feature type="transmembrane region" description="Helical" evidence="7">
    <location>
        <begin position="96"/>
        <end position="115"/>
    </location>
</feature>
<comment type="subcellular location">
    <subcellularLocation>
        <location evidence="1">Membrane</location>
        <topology evidence="1">Multi-pass membrane protein</topology>
    </subcellularLocation>
</comment>
<protein>
    <recommendedName>
        <fullName evidence="10">Formate/nitrite transporter</fullName>
    </recommendedName>
</protein>